<protein>
    <submittedName>
        <fullName evidence="3">Uncharacterized protein</fullName>
    </submittedName>
</protein>
<evidence type="ECO:0000313" key="4">
    <source>
        <dbReference type="Proteomes" id="UP000247409"/>
    </source>
</evidence>
<gene>
    <name evidence="3" type="ORF">BWQ96_08025</name>
</gene>
<dbReference type="AlphaFoldDB" id="A0A2V3IJJ1"/>
<reference evidence="3 4" key="1">
    <citation type="journal article" date="2018" name="Mol. Biol. Evol.">
        <title>Analysis of the draft genome of the red seaweed Gracilariopsis chorda provides insights into genome size evolution in Rhodophyta.</title>
        <authorList>
            <person name="Lee J."/>
            <person name="Yang E.C."/>
            <person name="Graf L."/>
            <person name="Yang J.H."/>
            <person name="Qiu H."/>
            <person name="Zel Zion U."/>
            <person name="Chan C.X."/>
            <person name="Stephens T.G."/>
            <person name="Weber A.P.M."/>
            <person name="Boo G.H."/>
            <person name="Boo S.M."/>
            <person name="Kim K.M."/>
            <person name="Shin Y."/>
            <person name="Jung M."/>
            <person name="Lee S.J."/>
            <person name="Yim H.S."/>
            <person name="Lee J.H."/>
            <person name="Bhattacharya D."/>
            <person name="Yoon H.S."/>
        </authorList>
    </citation>
    <scope>NUCLEOTIDE SEQUENCE [LARGE SCALE GENOMIC DNA]</scope>
    <source>
        <strain evidence="3 4">SKKU-2015</strain>
        <tissue evidence="3">Whole body</tissue>
    </source>
</reference>
<feature type="compositionally biased region" description="Low complexity" evidence="1">
    <location>
        <begin position="501"/>
        <end position="517"/>
    </location>
</feature>
<proteinExistence type="predicted"/>
<dbReference type="EMBL" id="NBIV01000170">
    <property type="protein sequence ID" value="PXF42247.1"/>
    <property type="molecule type" value="Genomic_DNA"/>
</dbReference>
<dbReference type="SUPFAM" id="SSF51905">
    <property type="entry name" value="FAD/NAD(P)-binding domain"/>
    <property type="match status" value="1"/>
</dbReference>
<name>A0A2V3IJJ1_9FLOR</name>
<keyword evidence="4" id="KW-1185">Reference proteome</keyword>
<feature type="transmembrane region" description="Helical" evidence="2">
    <location>
        <begin position="7"/>
        <end position="28"/>
    </location>
</feature>
<keyword evidence="2" id="KW-1133">Transmembrane helix</keyword>
<feature type="region of interest" description="Disordered" evidence="1">
    <location>
        <begin position="493"/>
        <end position="517"/>
    </location>
</feature>
<evidence type="ECO:0000313" key="3">
    <source>
        <dbReference type="EMBL" id="PXF42247.1"/>
    </source>
</evidence>
<sequence length="696" mass="76893">MHSGNPVVLVIGGGPVALAFATSLRVYMPRARITVYESRWHTAAGQLQWMTAQQGVNRREQVVTLQSQVFSALPDAVQAALFPDDGFTQVWPLGPESPRHLGFPRNIRVLDIEDRLLALALDMHITLVPRNIQPDSLGYQDADLVAIANGPRSSFASHFQSKFGVPDPIPYSVSNAQVSDVVLGLRITTELSEADAVVLTVAQNRFLLNVKNGDGYLYMRLTEDEAREVRGLPESGTRFVSCVQSAPCLMRYDGNDFRCTTHNNIIFIPPRDQFSLLWPRVKDGLKIFKAGLSAVTVFRLSMVRSPSYFAELTDIGVDKPVFGALIGDAANAIHFWPGRGMNQGLVSAVALARCLHNRWGQSRNLRSADFTPFASAMAALQHRHKDRAWRQMVQHKNDVVQPIHTIIRNAIVEADSENRRDLIEQFMARVNLLVERLNPRMPAEADSTRIRSVIERYASLETLNVFVESGTWETRLSGGPEVDVNTIVPLARSQEDARSPQASQASGAETAAAPTAANGNANGLITGGILSVESIRASFYHALRFVGGDTLAWNDARLELRALLVRAEKTASISDDDIVLAIEEADSVSPDRIECEEFVNAMRILLDRRSPGRRQNGSLPTAWYERFNRAAGQNGMVPKVQAARFICELGEIAQPASPDLVRHRSRVAAMFDDKTESSVDLSQYIEVAEKVMFGCK</sequence>
<dbReference type="OrthoDB" id="10045821at2759"/>
<dbReference type="Gene3D" id="3.50.50.60">
    <property type="entry name" value="FAD/NAD(P)-binding domain"/>
    <property type="match status" value="1"/>
</dbReference>
<evidence type="ECO:0000256" key="2">
    <source>
        <dbReference type="SAM" id="Phobius"/>
    </source>
</evidence>
<comment type="caution">
    <text evidence="3">The sequence shown here is derived from an EMBL/GenBank/DDBJ whole genome shotgun (WGS) entry which is preliminary data.</text>
</comment>
<keyword evidence="2" id="KW-0472">Membrane</keyword>
<accession>A0A2V3IJJ1</accession>
<dbReference type="InterPro" id="IPR036188">
    <property type="entry name" value="FAD/NAD-bd_sf"/>
</dbReference>
<keyword evidence="2" id="KW-0812">Transmembrane</keyword>
<evidence type="ECO:0000256" key="1">
    <source>
        <dbReference type="SAM" id="MobiDB-lite"/>
    </source>
</evidence>
<dbReference type="Proteomes" id="UP000247409">
    <property type="component" value="Unassembled WGS sequence"/>
</dbReference>
<organism evidence="3 4">
    <name type="scientific">Gracilariopsis chorda</name>
    <dbReference type="NCBI Taxonomy" id="448386"/>
    <lineage>
        <taxon>Eukaryota</taxon>
        <taxon>Rhodophyta</taxon>
        <taxon>Florideophyceae</taxon>
        <taxon>Rhodymeniophycidae</taxon>
        <taxon>Gracilariales</taxon>
        <taxon>Gracilariaceae</taxon>
        <taxon>Gracilariopsis</taxon>
    </lineage>
</organism>